<dbReference type="OrthoDB" id="289097at2"/>
<gene>
    <name evidence="1" type="ORF">Pan97_04250</name>
</gene>
<organism evidence="1 2">
    <name type="scientific">Bremerella volcania</name>
    <dbReference type="NCBI Taxonomy" id="2527984"/>
    <lineage>
        <taxon>Bacteria</taxon>
        <taxon>Pseudomonadati</taxon>
        <taxon>Planctomycetota</taxon>
        <taxon>Planctomycetia</taxon>
        <taxon>Pirellulales</taxon>
        <taxon>Pirellulaceae</taxon>
        <taxon>Bremerella</taxon>
    </lineage>
</organism>
<evidence type="ECO:0000313" key="2">
    <source>
        <dbReference type="Proteomes" id="UP000318626"/>
    </source>
</evidence>
<reference evidence="2" key="1">
    <citation type="submission" date="2019-02" db="EMBL/GenBank/DDBJ databases">
        <title>Deep-cultivation of Planctomycetes and their phenomic and genomic characterization uncovers novel biology.</title>
        <authorList>
            <person name="Wiegand S."/>
            <person name="Jogler M."/>
            <person name="Boedeker C."/>
            <person name="Pinto D."/>
            <person name="Vollmers J."/>
            <person name="Rivas-Marin E."/>
            <person name="Kohn T."/>
            <person name="Peeters S.H."/>
            <person name="Heuer A."/>
            <person name="Rast P."/>
            <person name="Oberbeckmann S."/>
            <person name="Bunk B."/>
            <person name="Jeske O."/>
            <person name="Meyerdierks A."/>
            <person name="Storesund J.E."/>
            <person name="Kallscheuer N."/>
            <person name="Luecker S."/>
            <person name="Lage O.M."/>
            <person name="Pohl T."/>
            <person name="Merkel B.J."/>
            <person name="Hornburger P."/>
            <person name="Mueller R.-W."/>
            <person name="Bruemmer F."/>
            <person name="Labrenz M."/>
            <person name="Spormann A.M."/>
            <person name="Op den Camp H."/>
            <person name="Overmann J."/>
            <person name="Amann R."/>
            <person name="Jetten M.S.M."/>
            <person name="Mascher T."/>
            <person name="Medema M.H."/>
            <person name="Devos D.P."/>
            <person name="Kaster A.-K."/>
            <person name="Ovreas L."/>
            <person name="Rohde M."/>
            <person name="Galperin M.Y."/>
            <person name="Jogler C."/>
        </authorList>
    </citation>
    <scope>NUCLEOTIDE SEQUENCE [LARGE SCALE GENOMIC DNA]</scope>
    <source>
        <strain evidence="2">Pan97</strain>
    </source>
</reference>
<proteinExistence type="predicted"/>
<evidence type="ECO:0008006" key="3">
    <source>
        <dbReference type="Google" id="ProtNLM"/>
    </source>
</evidence>
<dbReference type="PROSITE" id="PS51257">
    <property type="entry name" value="PROKAR_LIPOPROTEIN"/>
    <property type="match status" value="1"/>
</dbReference>
<protein>
    <recommendedName>
        <fullName evidence="3">Carboxypeptidase regulatory-like domain-containing protein</fullName>
    </recommendedName>
</protein>
<dbReference type="KEGG" id="bvo:Pan97_04250"/>
<dbReference type="AlphaFoldDB" id="A0A518C2Q1"/>
<evidence type="ECO:0000313" key="1">
    <source>
        <dbReference type="EMBL" id="QDU73454.1"/>
    </source>
</evidence>
<dbReference type="EMBL" id="CP036289">
    <property type="protein sequence ID" value="QDU73454.1"/>
    <property type="molecule type" value="Genomic_DNA"/>
</dbReference>
<keyword evidence="2" id="KW-1185">Reference proteome</keyword>
<dbReference type="RefSeq" id="WP_144970301.1">
    <property type="nucleotide sequence ID" value="NZ_CP036289.1"/>
</dbReference>
<name>A0A518C2Q1_9BACT</name>
<dbReference type="Proteomes" id="UP000318626">
    <property type="component" value="Chromosome"/>
</dbReference>
<sequence length="145" mass="15633">MISKFITQAMPVFLLGILLTTIGCSGGGLHPIQGEVRFPDGKPLTTGRVILEGGNPELGSWGLIHPDGSFILGTYDVDDGVPAGHYRVTIQNAETLPPPNWGDRVFVPKPLIHPKYASADQSGLEFDVPGESTHWEIVVDPPPKR</sequence>
<accession>A0A518C2Q1</accession>